<evidence type="ECO:0000256" key="6">
    <source>
        <dbReference type="ARBA" id="ARBA00005204"/>
    </source>
</evidence>
<keyword evidence="18" id="KW-0560">Oxidoreductase</keyword>
<evidence type="ECO:0000256" key="9">
    <source>
        <dbReference type="ARBA" id="ARBA00012721"/>
    </source>
</evidence>
<comment type="pathway">
    <text evidence="4">Amino-acid biosynthesis; L-histidine biosynthesis; L-histidine from 5-phospho-alpha-D-ribose 1-diphosphate: step 9/9.</text>
</comment>
<evidence type="ECO:0000256" key="4">
    <source>
        <dbReference type="ARBA" id="ARBA00004940"/>
    </source>
</evidence>
<accession>A0A1R0GYI1</accession>
<comment type="catalytic activity">
    <reaction evidence="22">
        <text>L-histidinol + 2 NAD(+) + H2O = L-histidine + 2 NADH + 3 H(+)</text>
        <dbReference type="Rhea" id="RHEA:20641"/>
        <dbReference type="ChEBI" id="CHEBI:15377"/>
        <dbReference type="ChEBI" id="CHEBI:15378"/>
        <dbReference type="ChEBI" id="CHEBI:57540"/>
        <dbReference type="ChEBI" id="CHEBI:57595"/>
        <dbReference type="ChEBI" id="CHEBI:57699"/>
        <dbReference type="ChEBI" id="CHEBI:57945"/>
        <dbReference type="EC" id="1.1.1.23"/>
    </reaction>
</comment>
<evidence type="ECO:0000256" key="11">
    <source>
        <dbReference type="ARBA" id="ARBA00017884"/>
    </source>
</evidence>
<comment type="catalytic activity">
    <reaction evidence="1">
        <text>1-(5-phospho-beta-D-ribosyl)-5'-AMP + H2O = 1-(5-phospho-beta-D-ribosyl)-5-[(5-phospho-beta-D-ribosylamino)methylideneamino]imidazole-4-carboxamide</text>
        <dbReference type="Rhea" id="RHEA:20049"/>
        <dbReference type="ChEBI" id="CHEBI:15377"/>
        <dbReference type="ChEBI" id="CHEBI:58435"/>
        <dbReference type="ChEBI" id="CHEBI:59457"/>
        <dbReference type="EC" id="3.5.4.19"/>
    </reaction>
</comment>
<evidence type="ECO:0000256" key="19">
    <source>
        <dbReference type="ARBA" id="ARBA00023027"/>
    </source>
</evidence>
<evidence type="ECO:0000256" key="12">
    <source>
        <dbReference type="ARBA" id="ARBA00022605"/>
    </source>
</evidence>
<evidence type="ECO:0000256" key="18">
    <source>
        <dbReference type="ARBA" id="ARBA00023002"/>
    </source>
</evidence>
<dbReference type="InterPro" id="IPR002496">
    <property type="entry name" value="PRib_AMP_CycHydrolase_dom"/>
</dbReference>
<dbReference type="GO" id="GO:0004636">
    <property type="term" value="F:phosphoribosyl-ATP diphosphatase activity"/>
    <property type="evidence" value="ECO:0007669"/>
    <property type="project" value="UniProtKB-EC"/>
</dbReference>
<evidence type="ECO:0000256" key="20">
    <source>
        <dbReference type="ARBA" id="ARBA00023102"/>
    </source>
</evidence>
<comment type="similarity">
    <text evidence="7">In the C-terminal section; belongs to the histidinol dehydrogenase family.</text>
</comment>
<keyword evidence="26" id="KW-1185">Reference proteome</keyword>
<dbReference type="GO" id="GO:0005829">
    <property type="term" value="C:cytosol"/>
    <property type="evidence" value="ECO:0007669"/>
    <property type="project" value="TreeGrafter"/>
</dbReference>
<evidence type="ECO:0000256" key="7">
    <source>
        <dbReference type="ARBA" id="ARBA00008260"/>
    </source>
</evidence>
<dbReference type="Gene3D" id="1.20.5.1300">
    <property type="match status" value="1"/>
</dbReference>
<dbReference type="OrthoDB" id="1703565at2759"/>
<dbReference type="FunFam" id="1.20.5.1300:FF:000002">
    <property type="entry name" value="Histidinol dehydrogenase, chloroplastic"/>
    <property type="match status" value="1"/>
</dbReference>
<keyword evidence="19" id="KW-0520">NAD</keyword>
<keyword evidence="20" id="KW-0368">Histidine biosynthesis</keyword>
<dbReference type="CDD" id="cd11546">
    <property type="entry name" value="NTP-PPase_His4"/>
    <property type="match status" value="1"/>
</dbReference>
<evidence type="ECO:0000256" key="8">
    <source>
        <dbReference type="ARBA" id="ARBA00012414"/>
    </source>
</evidence>
<dbReference type="AlphaFoldDB" id="A0A1R0GYI1"/>
<dbReference type="InterPro" id="IPR016161">
    <property type="entry name" value="Ald_DH/histidinol_DH"/>
</dbReference>
<evidence type="ECO:0000256" key="15">
    <source>
        <dbReference type="ARBA" id="ARBA00022801"/>
    </source>
</evidence>
<evidence type="ECO:0000256" key="10">
    <source>
        <dbReference type="ARBA" id="ARBA00012965"/>
    </source>
</evidence>
<dbReference type="InterPro" id="IPR016298">
    <property type="entry name" value="Histidine_synth_trifunct"/>
</dbReference>
<dbReference type="GO" id="GO:0046872">
    <property type="term" value="F:metal ion binding"/>
    <property type="evidence" value="ECO:0007669"/>
    <property type="project" value="UniProtKB-KW"/>
</dbReference>
<dbReference type="PANTHER" id="PTHR21256:SF2">
    <property type="entry name" value="HISTIDINE BIOSYNTHESIS TRIFUNCTIONAL PROTEIN"/>
    <property type="match status" value="1"/>
</dbReference>
<dbReference type="GO" id="GO:0004635">
    <property type="term" value="F:phosphoribosyl-AMP cyclohydrolase activity"/>
    <property type="evidence" value="ECO:0007669"/>
    <property type="project" value="UniProtKB-EC"/>
</dbReference>
<feature type="compositionally biased region" description="Basic residues" evidence="23">
    <location>
        <begin position="397"/>
        <end position="408"/>
    </location>
</feature>
<comment type="catalytic activity">
    <reaction evidence="2">
        <text>1-(5-phospho-beta-D-ribosyl)-ATP + H2O = 1-(5-phospho-beta-D-ribosyl)-5'-AMP + diphosphate + H(+)</text>
        <dbReference type="Rhea" id="RHEA:22828"/>
        <dbReference type="ChEBI" id="CHEBI:15377"/>
        <dbReference type="ChEBI" id="CHEBI:15378"/>
        <dbReference type="ChEBI" id="CHEBI:33019"/>
        <dbReference type="ChEBI" id="CHEBI:59457"/>
        <dbReference type="ChEBI" id="CHEBI:73183"/>
        <dbReference type="EC" id="3.6.1.31"/>
    </reaction>
</comment>
<dbReference type="NCBIfam" id="TIGR00069">
    <property type="entry name" value="hisD"/>
    <property type="match status" value="1"/>
</dbReference>
<evidence type="ECO:0000256" key="3">
    <source>
        <dbReference type="ARBA" id="ARBA00001947"/>
    </source>
</evidence>
<dbReference type="Pfam" id="PF01502">
    <property type="entry name" value="PRA-CH"/>
    <property type="match status" value="1"/>
</dbReference>
<dbReference type="Proteomes" id="UP000187455">
    <property type="component" value="Unassembled WGS sequence"/>
</dbReference>
<evidence type="ECO:0000259" key="24">
    <source>
        <dbReference type="Pfam" id="PF01502"/>
    </source>
</evidence>
<dbReference type="InterPro" id="IPR021130">
    <property type="entry name" value="PRib-ATP_PPHydrolase-like"/>
</dbReference>
<evidence type="ECO:0000256" key="1">
    <source>
        <dbReference type="ARBA" id="ARBA00000024"/>
    </source>
</evidence>
<dbReference type="EC" id="3.6.1.31" evidence="8"/>
<dbReference type="STRING" id="133383.A0A1R0GYI1"/>
<evidence type="ECO:0000256" key="13">
    <source>
        <dbReference type="ARBA" id="ARBA00022723"/>
    </source>
</evidence>
<evidence type="ECO:0000256" key="14">
    <source>
        <dbReference type="ARBA" id="ARBA00022741"/>
    </source>
</evidence>
<evidence type="ECO:0000256" key="22">
    <source>
        <dbReference type="ARBA" id="ARBA00049489"/>
    </source>
</evidence>
<dbReference type="Gene3D" id="3.10.20.810">
    <property type="entry name" value="Phosphoribosyl-AMP cyclohydrolase"/>
    <property type="match status" value="1"/>
</dbReference>
<dbReference type="SUPFAM" id="SSF141734">
    <property type="entry name" value="HisI-like"/>
    <property type="match status" value="1"/>
</dbReference>
<sequence>MLIPIVPENFFSSGPEDLVSNVKILPNCMCIQEGNSEQTYFSSGSIGLFSGEPDFSEIYKKLNLGLEYAVFDYSLLERVADDSSFLKIPKSRLGLQFHDFDSLLEFSNSENLNSGYGIIKLNSISSSDIDSKIDLLSNLSKKTRFVVDLSQKTISNALELSLPNINTLTTMGFDICSKIENFYYQDSQSTPELISLSDAFTASCGLKSDRPDGLFTTVVVDQQGVCLGLAYSNIESLKQAFTLRQGVYWSRKRGLWHKGLTSGATQDLIGVKLDCDKDVLLFTVKQTAPGFCHNNTYTCFDDNEFGNNGVLSRLTMVLEGRKKNPPPGSYTNRLFNDPQLLNDKIMEEADELCTASSPSEIAWEAADLIYFLLVKATSSGVSIADIESNLMLKTKKIERRPGNSKRTHVPAIPAPNDAQSSADGPSAKQAKTDKDQPSSENSAHPIDNNTDPITSLAHVKVPTPKDMKIEMRSFNSKDLNSTEMSLLLQRPIIKSDQIIDLVNPIIEKVKIHGDSAIKEYTSKFDKVDMDSVVKMAPFVIPELDPEVKKSIDIAYSNIKKFHEAQLTEPIVVETMPGVTCSRFSRPIERVGLYVPGGSAVLPSTALMLGVPAQVAGCNKIVLATPPAKDGSIAPEVLYVAHLIQAHSIVMAGGAQAIAAMAYGTETVSKVDKILGPGNQFVTCAKMLVQNDITAMVSIDMPAGPSEVLVMADMSCDPDYVASDLLSQAEHGPDSQVVLVGVNLTLEKQNEISQCLHEQAIKLSRVDLIRYSIPKSFSIQFDNYDSAIDFSNNYAPEHLILQTEDPDSLIPKINNAGSVFVGKYSCESCGDYASGTNHTLPTYGFARMYSGVNTSSFQKSITSQKLTKEGLSNIASTVMTLAQVEGLDAHKNAVYIRVKKD</sequence>
<keyword evidence="17" id="KW-0067">ATP-binding</keyword>
<keyword evidence="16" id="KW-0862">Zinc</keyword>
<keyword evidence="13" id="KW-0479">Metal-binding</keyword>
<comment type="pathway">
    <text evidence="5">Amino-acid biosynthesis; L-histidine biosynthesis; L-histidine from 5-phospho-alpha-D-ribose 1-diphosphate: step 3/9.</text>
</comment>
<comment type="caution">
    <text evidence="25">The sequence shown here is derived from an EMBL/GenBank/DDBJ whole genome shotgun (WGS) entry which is preliminary data.</text>
</comment>
<organism evidence="25 26">
    <name type="scientific">Smittium mucronatum</name>
    <dbReference type="NCBI Taxonomy" id="133383"/>
    <lineage>
        <taxon>Eukaryota</taxon>
        <taxon>Fungi</taxon>
        <taxon>Fungi incertae sedis</taxon>
        <taxon>Zoopagomycota</taxon>
        <taxon>Kickxellomycotina</taxon>
        <taxon>Harpellomycetes</taxon>
        <taxon>Harpellales</taxon>
        <taxon>Legeriomycetaceae</taxon>
        <taxon>Smittium</taxon>
    </lineage>
</organism>
<evidence type="ECO:0000256" key="2">
    <source>
        <dbReference type="ARBA" id="ARBA00001460"/>
    </source>
</evidence>
<proteinExistence type="inferred from homology"/>
<evidence type="ECO:0000256" key="5">
    <source>
        <dbReference type="ARBA" id="ARBA00005169"/>
    </source>
</evidence>
<dbReference type="PANTHER" id="PTHR21256">
    <property type="entry name" value="HISTIDINOL DEHYDROGENASE HDH"/>
    <property type="match status" value="1"/>
</dbReference>
<dbReference type="SUPFAM" id="SSF53720">
    <property type="entry name" value="ALDH-like"/>
    <property type="match status" value="1"/>
</dbReference>
<dbReference type="GO" id="GO:0000105">
    <property type="term" value="P:L-histidine biosynthetic process"/>
    <property type="evidence" value="ECO:0007669"/>
    <property type="project" value="UniProtKB-UniPathway"/>
</dbReference>
<evidence type="ECO:0000256" key="21">
    <source>
        <dbReference type="ARBA" id="ARBA00023268"/>
    </source>
</evidence>
<dbReference type="Pfam" id="PF00815">
    <property type="entry name" value="Histidinol_dh"/>
    <property type="match status" value="1"/>
</dbReference>
<gene>
    <name evidence="25" type="ORF">AYI68_g3989</name>
</gene>
<dbReference type="EC" id="1.1.1.23" evidence="10"/>
<dbReference type="FunFam" id="3.40.50.1980:FF:000050">
    <property type="entry name" value="Histidine biosynthesis trifunctional protein"/>
    <property type="match status" value="1"/>
</dbReference>
<dbReference type="EC" id="3.5.4.19" evidence="9"/>
<comment type="cofactor">
    <cofactor evidence="3">
        <name>Zn(2+)</name>
        <dbReference type="ChEBI" id="CHEBI:29105"/>
    </cofactor>
</comment>
<feature type="region of interest" description="Disordered" evidence="23">
    <location>
        <begin position="397"/>
        <end position="455"/>
    </location>
</feature>
<dbReference type="FunFam" id="3.40.50.1980:FF:000001">
    <property type="entry name" value="Histidinol dehydrogenase"/>
    <property type="match status" value="1"/>
</dbReference>
<protein>
    <recommendedName>
        <fullName evidence="11">Histidine biosynthesis trifunctional protein</fullName>
        <ecNumber evidence="10">1.1.1.23</ecNumber>
        <ecNumber evidence="9">3.5.4.19</ecNumber>
        <ecNumber evidence="8">3.6.1.31</ecNumber>
    </recommendedName>
</protein>
<keyword evidence="14" id="KW-0547">Nucleotide-binding</keyword>
<feature type="domain" description="Phosphoribosyl-AMP cyclohydrolase" evidence="24">
    <location>
        <begin position="229"/>
        <end position="300"/>
    </location>
</feature>
<evidence type="ECO:0000256" key="16">
    <source>
        <dbReference type="ARBA" id="ARBA00022833"/>
    </source>
</evidence>
<evidence type="ECO:0000256" key="17">
    <source>
        <dbReference type="ARBA" id="ARBA00022840"/>
    </source>
</evidence>
<comment type="pathway">
    <text evidence="6">Amino-acid biosynthesis; L-histidine biosynthesis; L-histidine from 5-phospho-alpha-D-ribose 1-diphosphate: step 2/9.</text>
</comment>
<dbReference type="InterPro" id="IPR038019">
    <property type="entry name" value="PRib_AMP_CycHydrolase_sf"/>
</dbReference>
<dbReference type="Gene3D" id="1.10.287.1080">
    <property type="entry name" value="MazG-like"/>
    <property type="match status" value="1"/>
</dbReference>
<dbReference type="CDD" id="cd06572">
    <property type="entry name" value="Histidinol_dh"/>
    <property type="match status" value="1"/>
</dbReference>
<dbReference type="Gene3D" id="3.40.50.1980">
    <property type="entry name" value="Nitrogenase molybdenum iron protein domain"/>
    <property type="match status" value="2"/>
</dbReference>
<feature type="compositionally biased region" description="Polar residues" evidence="23">
    <location>
        <begin position="438"/>
        <end position="453"/>
    </location>
</feature>
<keyword evidence="12" id="KW-0028">Amino-acid biosynthesis</keyword>
<dbReference type="PIRSF" id="PIRSF001257">
    <property type="entry name" value="His_trifunctional"/>
    <property type="match status" value="1"/>
</dbReference>
<dbReference type="PROSITE" id="PS00611">
    <property type="entry name" value="HISOL_DEHYDROGENASE"/>
    <property type="match status" value="1"/>
</dbReference>
<dbReference type="EMBL" id="LSSL01002088">
    <property type="protein sequence ID" value="OLY81905.1"/>
    <property type="molecule type" value="Genomic_DNA"/>
</dbReference>
<keyword evidence="15" id="KW-0378">Hydrolase</keyword>
<keyword evidence="21" id="KW-0511">Multifunctional enzyme</keyword>
<dbReference type="UniPathway" id="UPA00031">
    <property type="reaction ID" value="UER00007"/>
</dbReference>
<evidence type="ECO:0000313" key="26">
    <source>
        <dbReference type="Proteomes" id="UP000187455"/>
    </source>
</evidence>
<dbReference type="SUPFAM" id="SSF101386">
    <property type="entry name" value="all-alpha NTP pyrophosphatases"/>
    <property type="match status" value="1"/>
</dbReference>
<dbReference type="InterPro" id="IPR001692">
    <property type="entry name" value="Histidinol_DH_CS"/>
</dbReference>
<dbReference type="NCBIfam" id="TIGR03188">
    <property type="entry name" value="histidine_hisI"/>
    <property type="match status" value="1"/>
</dbReference>
<dbReference type="HAMAP" id="MF_01024">
    <property type="entry name" value="HisD"/>
    <property type="match status" value="1"/>
</dbReference>
<dbReference type="GO" id="GO:0005524">
    <property type="term" value="F:ATP binding"/>
    <property type="evidence" value="ECO:0007669"/>
    <property type="project" value="UniProtKB-KW"/>
</dbReference>
<evidence type="ECO:0000256" key="23">
    <source>
        <dbReference type="SAM" id="MobiDB-lite"/>
    </source>
</evidence>
<dbReference type="GO" id="GO:0051287">
    <property type="term" value="F:NAD binding"/>
    <property type="evidence" value="ECO:0007669"/>
    <property type="project" value="InterPro"/>
</dbReference>
<dbReference type="GO" id="GO:0004399">
    <property type="term" value="F:histidinol dehydrogenase activity"/>
    <property type="evidence" value="ECO:0007669"/>
    <property type="project" value="UniProtKB-EC"/>
</dbReference>
<reference evidence="25 26" key="1">
    <citation type="journal article" date="2016" name="Mol. Biol. Evol.">
        <title>Genome-Wide Survey of Gut Fungi (Harpellales) Reveals the First Horizontally Transferred Ubiquitin Gene from a Mosquito Host.</title>
        <authorList>
            <person name="Wang Y."/>
            <person name="White M.M."/>
            <person name="Kvist S."/>
            <person name="Moncalvo J.M."/>
        </authorList>
    </citation>
    <scope>NUCLEOTIDE SEQUENCE [LARGE SCALE GENOMIC DNA]</scope>
    <source>
        <strain evidence="25 26">ALG-7-W6</strain>
    </source>
</reference>
<dbReference type="PRINTS" id="PR00083">
    <property type="entry name" value="HOLDHDRGNASE"/>
</dbReference>
<evidence type="ECO:0000313" key="25">
    <source>
        <dbReference type="EMBL" id="OLY81905.1"/>
    </source>
</evidence>
<dbReference type="InterPro" id="IPR008179">
    <property type="entry name" value="HisE"/>
</dbReference>
<dbReference type="Pfam" id="PF01503">
    <property type="entry name" value="PRA-PH"/>
    <property type="match status" value="1"/>
</dbReference>
<name>A0A1R0GYI1_9FUNG</name>
<dbReference type="InterPro" id="IPR012131">
    <property type="entry name" value="Hstdl_DH"/>
</dbReference>